<dbReference type="GO" id="GO:0005524">
    <property type="term" value="F:ATP binding"/>
    <property type="evidence" value="ECO:0007669"/>
    <property type="project" value="InterPro"/>
</dbReference>
<dbReference type="Proteomes" id="UP000289340">
    <property type="component" value="Chromosome 10"/>
</dbReference>
<dbReference type="PANTHER" id="PTHR48448">
    <property type="entry name" value="MUTL PROTEIN ISOFORM 1"/>
    <property type="match status" value="1"/>
</dbReference>
<dbReference type="EMBL" id="QZWG01000010">
    <property type="protein sequence ID" value="RZB86882.1"/>
    <property type="molecule type" value="Genomic_DNA"/>
</dbReference>
<comment type="caution">
    <text evidence="3">The sequence shown here is derived from an EMBL/GenBank/DDBJ whole genome shotgun (WGS) entry which is preliminary data.</text>
</comment>
<evidence type="ECO:0000313" key="3">
    <source>
        <dbReference type="EMBL" id="RZB86882.1"/>
    </source>
</evidence>
<dbReference type="AlphaFoldDB" id="A0A445ILF6"/>
<keyword evidence="1" id="KW-1133">Transmembrane helix</keyword>
<dbReference type="EMBL" id="QZWG01000010">
    <property type="protein sequence ID" value="RZB86881.1"/>
    <property type="molecule type" value="Genomic_DNA"/>
</dbReference>
<keyword evidence="4" id="KW-1185">Reference proteome</keyword>
<organism evidence="3 4">
    <name type="scientific">Glycine soja</name>
    <name type="common">Wild soybean</name>
    <dbReference type="NCBI Taxonomy" id="3848"/>
    <lineage>
        <taxon>Eukaryota</taxon>
        <taxon>Viridiplantae</taxon>
        <taxon>Streptophyta</taxon>
        <taxon>Embryophyta</taxon>
        <taxon>Tracheophyta</taxon>
        <taxon>Spermatophyta</taxon>
        <taxon>Magnoliopsida</taxon>
        <taxon>eudicotyledons</taxon>
        <taxon>Gunneridae</taxon>
        <taxon>Pentapetalae</taxon>
        <taxon>rosids</taxon>
        <taxon>fabids</taxon>
        <taxon>Fabales</taxon>
        <taxon>Fabaceae</taxon>
        <taxon>Papilionoideae</taxon>
        <taxon>50 kb inversion clade</taxon>
        <taxon>NPAAA clade</taxon>
        <taxon>indigoferoid/millettioid clade</taxon>
        <taxon>Phaseoleae</taxon>
        <taxon>Glycine</taxon>
        <taxon>Glycine subgen. Soja</taxon>
    </lineage>
</organism>
<dbReference type="PANTHER" id="PTHR48448:SF1">
    <property type="entry name" value="MUTL PROTEIN ISOFORM 1"/>
    <property type="match status" value="1"/>
</dbReference>
<keyword evidence="1" id="KW-0472">Membrane</keyword>
<name>A0A445ILF6_GLYSO</name>
<evidence type="ECO:0000313" key="2">
    <source>
        <dbReference type="EMBL" id="RZB86881.1"/>
    </source>
</evidence>
<sequence length="315" mass="35634">MDVNDLNGAHLPSKSFLSGANQIEVLCEEVESAITVTFVGCRFLKRLCDVQTRIMFGFIERNYAMTAPWATMAWIYGRILAFHSVPPSTIDNTMRLQMCRKLSTVQLTERLDYSNLPGLNPNMKNGSLKEGTLNWEMLQFKPKFPRQVLLCRVGEFYEAWGINVCILVEYEVLNPFGGLQSDSIPRAGCPVVAQGPTQARSRKRLFISGYVQHFLYVNGLCLGVCHQLIELVVVISEEKKLVFFANVCFILPAILPVYEYMLLINFGLNTALWRRQAQGPTQARSRKHLFISGLKEGRGIWTEVKASSITDRDPT</sequence>
<feature type="transmembrane region" description="Helical" evidence="1">
    <location>
        <begin position="210"/>
        <end position="229"/>
    </location>
</feature>
<protein>
    <submittedName>
        <fullName evidence="2">DNA mismatch repair protein MSH1, mitochondrial isoform A</fullName>
    </submittedName>
    <submittedName>
        <fullName evidence="3">DNA mismatch repair protein MSH1, mitochondrial isoform B</fullName>
    </submittedName>
</protein>
<gene>
    <name evidence="3" type="ORF">D0Y65_026823</name>
</gene>
<dbReference type="SUPFAM" id="SSF55271">
    <property type="entry name" value="DNA repair protein MutS, domain I"/>
    <property type="match status" value="1"/>
</dbReference>
<dbReference type="GO" id="GO:0006298">
    <property type="term" value="P:mismatch repair"/>
    <property type="evidence" value="ECO:0007669"/>
    <property type="project" value="InterPro"/>
</dbReference>
<accession>A0A445ILF6</accession>
<evidence type="ECO:0000313" key="4">
    <source>
        <dbReference type="Proteomes" id="UP000289340"/>
    </source>
</evidence>
<reference evidence="3 4" key="1">
    <citation type="submission" date="2018-09" db="EMBL/GenBank/DDBJ databases">
        <title>A high-quality reference genome of wild soybean provides a powerful tool to mine soybean genomes.</title>
        <authorList>
            <person name="Xie M."/>
            <person name="Chung C.Y.L."/>
            <person name="Li M.-W."/>
            <person name="Wong F.-L."/>
            <person name="Chan T.-F."/>
            <person name="Lam H.-M."/>
        </authorList>
    </citation>
    <scope>NUCLEOTIDE SEQUENCE [LARGE SCALE GENOMIC DNA]</scope>
    <source>
        <strain evidence="4">cv. W05</strain>
        <tissue evidence="3">Hypocotyl of etiolated seedlings</tissue>
    </source>
</reference>
<keyword evidence="1" id="KW-0812">Transmembrane</keyword>
<feature type="transmembrane region" description="Helical" evidence="1">
    <location>
        <begin position="241"/>
        <end position="268"/>
    </location>
</feature>
<dbReference type="InterPro" id="IPR016151">
    <property type="entry name" value="DNA_mismatch_repair_MutS_N"/>
</dbReference>
<proteinExistence type="predicted"/>
<dbReference type="InterPro" id="IPR053276">
    <property type="entry name" value="MtDNA_mismatch_repair_MutS"/>
</dbReference>
<dbReference type="GO" id="GO:0030983">
    <property type="term" value="F:mismatched DNA binding"/>
    <property type="evidence" value="ECO:0007669"/>
    <property type="project" value="InterPro"/>
</dbReference>
<evidence type="ECO:0000256" key="1">
    <source>
        <dbReference type="SAM" id="Phobius"/>
    </source>
</evidence>